<accession>R4XK62</accession>
<dbReference type="EMBL" id="CAHR02000322">
    <property type="protein sequence ID" value="CCG84839.1"/>
    <property type="molecule type" value="Genomic_DNA"/>
</dbReference>
<dbReference type="AlphaFoldDB" id="R4XK62"/>
<dbReference type="InterPro" id="IPR040153">
    <property type="entry name" value="Rcf2"/>
</dbReference>
<keyword evidence="3 5" id="KW-1133">Transmembrane helix</keyword>
<feature type="transmembrane region" description="Helical" evidence="5">
    <location>
        <begin position="50"/>
        <end position="69"/>
    </location>
</feature>
<dbReference type="PANTHER" id="PTHR28018:SF3">
    <property type="entry name" value="RESPIRATORY SUPERCOMPLEX FACTOR 2, MITOCHONDRIAL"/>
    <property type="match status" value="1"/>
</dbReference>
<evidence type="ECO:0000256" key="3">
    <source>
        <dbReference type="ARBA" id="ARBA00022989"/>
    </source>
</evidence>
<proteinExistence type="predicted"/>
<dbReference type="InterPro" id="IPR007667">
    <property type="entry name" value="Hypoxia_induced_domain"/>
</dbReference>
<dbReference type="GO" id="GO:0005739">
    <property type="term" value="C:mitochondrion"/>
    <property type="evidence" value="ECO:0007669"/>
    <property type="project" value="UniProtKB-SubCell"/>
</dbReference>
<keyword evidence="2 5" id="KW-0812">Transmembrane</keyword>
<evidence type="ECO:0000256" key="2">
    <source>
        <dbReference type="ARBA" id="ARBA00022692"/>
    </source>
</evidence>
<dbReference type="PROSITE" id="PS51257">
    <property type="entry name" value="PROKAR_LIPOPROTEIN"/>
    <property type="match status" value="1"/>
</dbReference>
<feature type="transmembrane region" description="Helical" evidence="5">
    <location>
        <begin position="110"/>
        <end position="130"/>
    </location>
</feature>
<evidence type="ECO:0000256" key="5">
    <source>
        <dbReference type="SAM" id="Phobius"/>
    </source>
</evidence>
<evidence type="ECO:0000313" key="8">
    <source>
        <dbReference type="Proteomes" id="UP000013776"/>
    </source>
</evidence>
<dbReference type="OrthoDB" id="1915122at2759"/>
<reference evidence="7 8" key="1">
    <citation type="journal article" date="2013" name="MBio">
        <title>Genome sequencing of the plant pathogen Taphrina deformans, the causal agent of peach leaf curl.</title>
        <authorList>
            <person name="Cisse O.H."/>
            <person name="Almeida J.M.G.C.F."/>
            <person name="Fonseca A."/>
            <person name="Kumar A.A."/>
            <person name="Salojaervi J."/>
            <person name="Overmyer K."/>
            <person name="Hauser P.M."/>
            <person name="Pagni M."/>
        </authorList>
    </citation>
    <scope>NUCLEOTIDE SEQUENCE [LARGE SCALE GENOMIC DNA]</scope>
    <source>
        <strain evidence="8">PYCC 5710 / ATCC 11124 / CBS 356.35 / IMI 108563 / JCM 9778 / NBRC 8474</strain>
    </source>
</reference>
<feature type="domain" description="HIG1" evidence="6">
    <location>
        <begin position="84"/>
        <end position="175"/>
    </location>
</feature>
<dbReference type="PANTHER" id="PTHR28018">
    <property type="entry name" value="RESPIRATORY SUPERCOMPLEX FACTOR 2, MITOCHONDRIAL"/>
    <property type="match status" value="1"/>
</dbReference>
<comment type="caution">
    <text evidence="7">The sequence shown here is derived from an EMBL/GenBank/DDBJ whole genome shotgun (WGS) entry which is preliminary data.</text>
</comment>
<gene>
    <name evidence="7" type="ORF">TAPDE_005385</name>
</gene>
<dbReference type="VEuPathDB" id="FungiDB:TAPDE_005385"/>
<dbReference type="Pfam" id="PF04588">
    <property type="entry name" value="HIG_1_N"/>
    <property type="match status" value="1"/>
</dbReference>
<evidence type="ECO:0000259" key="6">
    <source>
        <dbReference type="PROSITE" id="PS51503"/>
    </source>
</evidence>
<organism evidence="7 8">
    <name type="scientific">Taphrina deformans (strain PYCC 5710 / ATCC 11124 / CBS 356.35 / IMI 108563 / JCM 9778 / NBRC 8474)</name>
    <name type="common">Peach leaf curl fungus</name>
    <name type="synonym">Lalaria deformans</name>
    <dbReference type="NCBI Taxonomy" id="1097556"/>
    <lineage>
        <taxon>Eukaryota</taxon>
        <taxon>Fungi</taxon>
        <taxon>Dikarya</taxon>
        <taxon>Ascomycota</taxon>
        <taxon>Taphrinomycotina</taxon>
        <taxon>Taphrinomycetes</taxon>
        <taxon>Taphrinales</taxon>
        <taxon>Taphrinaceae</taxon>
        <taxon>Taphrina</taxon>
    </lineage>
</organism>
<keyword evidence="4 5" id="KW-0472">Membrane</keyword>
<evidence type="ECO:0000256" key="4">
    <source>
        <dbReference type="ARBA" id="ARBA00023136"/>
    </source>
</evidence>
<sequence length="229" mass="25352">MKILSEKEEAQHYSKVLEGGTKYGLSGLAASSCGLFLARKYSPGIRALTIPFQAFLVTGVSVFSLIIGADRYSRNYEQSLWSKYEDTVVSSSHKALLSPTQRAMRTFNEYRWHIIGGTWLSGMIGSMVVVNRNKYLSTSQKLVQARMYAQGITLAIVLLSAGIAAQDSTDNDGEDIIMQDPVDPSKQLKVHHAHKETYAGENQWQDMIAAQERIRGAQANGSSKTKQDK</sequence>
<dbReference type="Proteomes" id="UP000013776">
    <property type="component" value="Unassembled WGS sequence"/>
</dbReference>
<keyword evidence="8" id="KW-1185">Reference proteome</keyword>
<comment type="subcellular location">
    <subcellularLocation>
        <location evidence="1">Mitochondrion</location>
    </subcellularLocation>
</comment>
<protein>
    <recommendedName>
        <fullName evidence="6">HIG1 domain-containing protein</fullName>
    </recommendedName>
</protein>
<dbReference type="PROSITE" id="PS51503">
    <property type="entry name" value="HIG1"/>
    <property type="match status" value="1"/>
</dbReference>
<dbReference type="eggNOG" id="ENOG502QT50">
    <property type="taxonomic scope" value="Eukaryota"/>
</dbReference>
<evidence type="ECO:0000256" key="1">
    <source>
        <dbReference type="ARBA" id="ARBA00004173"/>
    </source>
</evidence>
<evidence type="ECO:0000313" key="7">
    <source>
        <dbReference type="EMBL" id="CCG84839.1"/>
    </source>
</evidence>
<dbReference type="STRING" id="1097556.R4XK62"/>
<dbReference type="GO" id="GO:0033617">
    <property type="term" value="P:mitochondrial respiratory chain complex IV assembly"/>
    <property type="evidence" value="ECO:0007669"/>
    <property type="project" value="TreeGrafter"/>
</dbReference>
<name>R4XK62_TAPDE</name>